<comment type="pathway">
    <text evidence="2 8">Amino-acid biosynthesis; L-tryptophan biosynthesis; L-tryptophan from chorismate: step 3/5.</text>
</comment>
<dbReference type="InterPro" id="IPR044643">
    <property type="entry name" value="TrpF_fam"/>
</dbReference>
<dbReference type="SUPFAM" id="SSF51366">
    <property type="entry name" value="Ribulose-phoshate binding barrel"/>
    <property type="match status" value="1"/>
</dbReference>
<proteinExistence type="inferred from homology"/>
<keyword evidence="4 8" id="KW-0028">Amino-acid biosynthesis</keyword>
<keyword evidence="11" id="KW-1185">Reference proteome</keyword>
<keyword evidence="7 8" id="KW-0413">Isomerase</keyword>
<dbReference type="Proteomes" id="UP000653099">
    <property type="component" value="Unassembled WGS sequence"/>
</dbReference>
<dbReference type="HAMAP" id="MF_00135">
    <property type="entry name" value="PRAI"/>
    <property type="match status" value="1"/>
</dbReference>
<dbReference type="InterPro" id="IPR011060">
    <property type="entry name" value="RibuloseP-bd_barrel"/>
</dbReference>
<evidence type="ECO:0000256" key="7">
    <source>
        <dbReference type="ARBA" id="ARBA00023235"/>
    </source>
</evidence>
<dbReference type="EMBL" id="BMOC01000002">
    <property type="protein sequence ID" value="GGI98108.1"/>
    <property type="molecule type" value="Genomic_DNA"/>
</dbReference>
<gene>
    <name evidence="8" type="primary">trpF</name>
    <name evidence="10" type="ORF">GCM10008995_05020</name>
</gene>
<evidence type="ECO:0000256" key="8">
    <source>
        <dbReference type="HAMAP-Rule" id="MF_00135"/>
    </source>
</evidence>
<dbReference type="InterPro" id="IPR001240">
    <property type="entry name" value="PRAI_dom"/>
</dbReference>
<dbReference type="GO" id="GO:0000162">
    <property type="term" value="P:L-tryptophan biosynthetic process"/>
    <property type="evidence" value="ECO:0007669"/>
    <property type="project" value="UniProtKB-UniRule"/>
</dbReference>
<dbReference type="AlphaFoldDB" id="A0A830ECD9"/>
<reference evidence="10" key="2">
    <citation type="submission" date="2020-09" db="EMBL/GenBank/DDBJ databases">
        <authorList>
            <person name="Sun Q."/>
            <person name="Ohkuma M."/>
        </authorList>
    </citation>
    <scope>NUCLEOTIDE SEQUENCE</scope>
    <source>
        <strain evidence="10">JCM 14359</strain>
    </source>
</reference>
<dbReference type="PANTHER" id="PTHR42894:SF1">
    <property type="entry name" value="N-(5'-PHOSPHORIBOSYL)ANTHRANILATE ISOMERASE"/>
    <property type="match status" value="1"/>
</dbReference>
<dbReference type="UniPathway" id="UPA00035">
    <property type="reaction ID" value="UER00042"/>
</dbReference>
<evidence type="ECO:0000256" key="1">
    <source>
        <dbReference type="ARBA" id="ARBA00001164"/>
    </source>
</evidence>
<evidence type="ECO:0000256" key="4">
    <source>
        <dbReference type="ARBA" id="ARBA00022605"/>
    </source>
</evidence>
<dbReference type="RefSeq" id="WP_188785814.1">
    <property type="nucleotide sequence ID" value="NZ_BMOC01000002.1"/>
</dbReference>
<dbReference type="InterPro" id="IPR013785">
    <property type="entry name" value="Aldolase_TIM"/>
</dbReference>
<dbReference type="Gene3D" id="3.20.20.70">
    <property type="entry name" value="Aldolase class I"/>
    <property type="match status" value="1"/>
</dbReference>
<protein>
    <recommendedName>
        <fullName evidence="8">N-(5'-phosphoribosyl)anthranilate isomerase</fullName>
        <shortName evidence="8">PRAI</shortName>
        <ecNumber evidence="8">5.3.1.24</ecNumber>
    </recommendedName>
</protein>
<evidence type="ECO:0000313" key="11">
    <source>
        <dbReference type="Proteomes" id="UP000653099"/>
    </source>
</evidence>
<keyword evidence="5 8" id="KW-0822">Tryptophan biosynthesis</keyword>
<dbReference type="PANTHER" id="PTHR42894">
    <property type="entry name" value="N-(5'-PHOSPHORIBOSYL)ANTHRANILATE ISOMERASE"/>
    <property type="match status" value="1"/>
</dbReference>
<name>A0A830ECD9_9EURY</name>
<comment type="catalytic activity">
    <reaction evidence="1 8">
        <text>N-(5-phospho-beta-D-ribosyl)anthranilate = 1-(2-carboxyphenylamino)-1-deoxy-D-ribulose 5-phosphate</text>
        <dbReference type="Rhea" id="RHEA:21540"/>
        <dbReference type="ChEBI" id="CHEBI:18277"/>
        <dbReference type="ChEBI" id="CHEBI:58613"/>
        <dbReference type="EC" id="5.3.1.24"/>
    </reaction>
</comment>
<keyword evidence="6 8" id="KW-0057">Aromatic amino acid biosynthesis</keyword>
<sequence length="229" mass="23380">MVRVKICGVTNGDDLRVVARAGADAVGIITDVSVDTPRDVSLERAATLVDAAPPFLTTTLVTMPETVAEAVETAEAVRPDVLQVHGGFAPGEFRSLRESIPAKVVGVVDAEAPERVRAVAPAVDAVLVDSVDGAGAGGTGETHDWDATAEVVATVETPVILAGGLAPENVAEAVRTVRPFAVDVASGVERTGGRKDRDAVRRFVANAVAAADGVDGSETLEGAPEEVPS</sequence>
<dbReference type="Pfam" id="PF00697">
    <property type="entry name" value="PRAI"/>
    <property type="match status" value="1"/>
</dbReference>
<evidence type="ECO:0000256" key="5">
    <source>
        <dbReference type="ARBA" id="ARBA00022822"/>
    </source>
</evidence>
<dbReference type="CDD" id="cd00405">
    <property type="entry name" value="PRAI"/>
    <property type="match status" value="1"/>
</dbReference>
<comment type="caution">
    <text evidence="10">The sequence shown here is derived from an EMBL/GenBank/DDBJ whole genome shotgun (WGS) entry which is preliminary data.</text>
</comment>
<evidence type="ECO:0000259" key="9">
    <source>
        <dbReference type="Pfam" id="PF00697"/>
    </source>
</evidence>
<evidence type="ECO:0000256" key="2">
    <source>
        <dbReference type="ARBA" id="ARBA00004664"/>
    </source>
</evidence>
<organism evidence="10 11">
    <name type="scientific">Halobellus salinus</name>
    <dbReference type="NCBI Taxonomy" id="931585"/>
    <lineage>
        <taxon>Archaea</taxon>
        <taxon>Methanobacteriati</taxon>
        <taxon>Methanobacteriota</taxon>
        <taxon>Stenosarchaea group</taxon>
        <taxon>Halobacteria</taxon>
        <taxon>Halobacteriales</taxon>
        <taxon>Haloferacaceae</taxon>
        <taxon>Halobellus</taxon>
    </lineage>
</organism>
<dbReference type="EC" id="5.3.1.24" evidence="8"/>
<feature type="domain" description="N-(5'phosphoribosyl) anthranilate isomerase (PRAI)" evidence="9">
    <location>
        <begin position="4"/>
        <end position="205"/>
    </location>
</feature>
<reference evidence="10" key="1">
    <citation type="journal article" date="2014" name="Int. J. Syst. Evol. Microbiol.">
        <title>Complete genome sequence of Corynebacterium casei LMG S-19264T (=DSM 44701T), isolated from a smear-ripened cheese.</title>
        <authorList>
            <consortium name="US DOE Joint Genome Institute (JGI-PGF)"/>
            <person name="Walter F."/>
            <person name="Albersmeier A."/>
            <person name="Kalinowski J."/>
            <person name="Ruckert C."/>
        </authorList>
    </citation>
    <scope>NUCLEOTIDE SEQUENCE</scope>
    <source>
        <strain evidence="10">JCM 14359</strain>
    </source>
</reference>
<evidence type="ECO:0000256" key="3">
    <source>
        <dbReference type="ARBA" id="ARBA00007571"/>
    </source>
</evidence>
<dbReference type="OrthoDB" id="27513at2157"/>
<comment type="similarity">
    <text evidence="3 8">Belongs to the TrpF family.</text>
</comment>
<dbReference type="GO" id="GO:0004640">
    <property type="term" value="F:phosphoribosylanthranilate isomerase activity"/>
    <property type="evidence" value="ECO:0007669"/>
    <property type="project" value="UniProtKB-UniRule"/>
</dbReference>
<evidence type="ECO:0000256" key="6">
    <source>
        <dbReference type="ARBA" id="ARBA00023141"/>
    </source>
</evidence>
<evidence type="ECO:0000313" key="10">
    <source>
        <dbReference type="EMBL" id="GGI98108.1"/>
    </source>
</evidence>
<accession>A0A830ECD9</accession>